<evidence type="ECO:0000313" key="5">
    <source>
        <dbReference type="EMBL" id="MBF0869536.1"/>
    </source>
</evidence>
<comment type="subcellular location">
    <subcellularLocation>
        <location evidence="4">Cytoplasm</location>
    </subcellularLocation>
</comment>
<dbReference type="Proteomes" id="UP000661006">
    <property type="component" value="Unassembled WGS sequence"/>
</dbReference>
<evidence type="ECO:0000313" key="6">
    <source>
        <dbReference type="Proteomes" id="UP000661006"/>
    </source>
</evidence>
<comment type="function">
    <text evidence="4">Functions in the N-end rule pathway of protein degradation where it conjugates Leu, Phe and, less efficiently, Met from aminoacyl-tRNAs to the N-termini of proteins containing an N-terminal arginine or lysine.</text>
</comment>
<dbReference type="GeneID" id="81473355"/>
<gene>
    <name evidence="4" type="primary">aat</name>
    <name evidence="5" type="ORF">HKD32_01510</name>
</gene>
<dbReference type="NCBIfam" id="TIGR00667">
    <property type="entry name" value="aat"/>
    <property type="match status" value="1"/>
</dbReference>
<organism evidence="5 6">
    <name type="scientific">Gluconobacter japonicus</name>
    <dbReference type="NCBI Taxonomy" id="376620"/>
    <lineage>
        <taxon>Bacteria</taxon>
        <taxon>Pseudomonadati</taxon>
        <taxon>Pseudomonadota</taxon>
        <taxon>Alphaproteobacteria</taxon>
        <taxon>Acetobacterales</taxon>
        <taxon>Acetobacteraceae</taxon>
        <taxon>Gluconobacter</taxon>
    </lineage>
</organism>
<dbReference type="Pfam" id="PF03588">
    <property type="entry name" value="Leu_Phe_trans"/>
    <property type="match status" value="1"/>
</dbReference>
<dbReference type="PANTHER" id="PTHR30098">
    <property type="entry name" value="LEUCYL/PHENYLALANYL-TRNA--PROTEIN TRANSFERASE"/>
    <property type="match status" value="1"/>
</dbReference>
<dbReference type="AlphaFoldDB" id="A0A9Q2FHK4"/>
<dbReference type="InterPro" id="IPR042221">
    <property type="entry name" value="Leu/Phe-tRNA_Trfase_N"/>
</dbReference>
<dbReference type="Gene3D" id="3.30.70.3550">
    <property type="entry name" value="Leucyl/phenylalanyl-tRNA-protein transferase, N-terminal domain"/>
    <property type="match status" value="1"/>
</dbReference>
<comment type="catalytic activity">
    <reaction evidence="4">
        <text>L-phenylalanyl-tRNA(Phe) + an N-terminal L-alpha-aminoacyl-[protein] = an N-terminal L-phenylalanyl-L-alpha-aminoacyl-[protein] + tRNA(Phe)</text>
        <dbReference type="Rhea" id="RHEA:43632"/>
        <dbReference type="Rhea" id="RHEA-COMP:9668"/>
        <dbReference type="Rhea" id="RHEA-COMP:9699"/>
        <dbReference type="Rhea" id="RHEA-COMP:10636"/>
        <dbReference type="Rhea" id="RHEA-COMP:10637"/>
        <dbReference type="ChEBI" id="CHEBI:78442"/>
        <dbReference type="ChEBI" id="CHEBI:78531"/>
        <dbReference type="ChEBI" id="CHEBI:78597"/>
        <dbReference type="ChEBI" id="CHEBI:83561"/>
        <dbReference type="EC" id="2.3.2.6"/>
    </reaction>
</comment>
<dbReference type="HAMAP" id="MF_00688">
    <property type="entry name" value="Leu_Phe_trans"/>
    <property type="match status" value="1"/>
</dbReference>
<reference evidence="5" key="2">
    <citation type="submission" date="2020-11" db="EMBL/GenBank/DDBJ databases">
        <title>Description of novel Gluconobacter species.</title>
        <authorList>
            <person name="Cleenwerck I."/>
            <person name="Cnockaert M."/>
            <person name="Borremans W."/>
            <person name="Wieme A.D."/>
            <person name="De Vuyst L."/>
            <person name="Vandamme P."/>
        </authorList>
    </citation>
    <scope>NUCLEOTIDE SEQUENCE</scope>
    <source>
        <strain evidence="5">R71697</strain>
    </source>
</reference>
<keyword evidence="2 4" id="KW-0808">Transferase</keyword>
<accession>A0A9Q2FHK4</accession>
<dbReference type="EMBL" id="JABCQN010000001">
    <property type="protein sequence ID" value="MBF0869536.1"/>
    <property type="molecule type" value="Genomic_DNA"/>
</dbReference>
<evidence type="ECO:0000256" key="1">
    <source>
        <dbReference type="ARBA" id="ARBA00022490"/>
    </source>
</evidence>
<keyword evidence="3 4" id="KW-0012">Acyltransferase</keyword>
<dbReference type="Gene3D" id="3.40.630.70">
    <property type="entry name" value="Leucyl/phenylalanyl-tRNA-protein transferase, C-terminal domain"/>
    <property type="match status" value="1"/>
</dbReference>
<protein>
    <recommendedName>
        <fullName evidence="4">Leucyl/phenylalanyl-tRNA--protein transferase</fullName>
        <ecNumber evidence="4">2.3.2.6</ecNumber>
    </recommendedName>
    <alternativeName>
        <fullName evidence="4">L/F-transferase</fullName>
    </alternativeName>
    <alternativeName>
        <fullName evidence="4">Leucyltransferase</fullName>
    </alternativeName>
    <alternativeName>
        <fullName evidence="4">Phenyalanyltransferase</fullName>
    </alternativeName>
</protein>
<dbReference type="GO" id="GO:0008914">
    <property type="term" value="F:leucyl-tRNA--protein transferase activity"/>
    <property type="evidence" value="ECO:0007669"/>
    <property type="project" value="UniProtKB-UniRule"/>
</dbReference>
<evidence type="ECO:0000256" key="4">
    <source>
        <dbReference type="HAMAP-Rule" id="MF_00688"/>
    </source>
</evidence>
<evidence type="ECO:0000256" key="3">
    <source>
        <dbReference type="ARBA" id="ARBA00023315"/>
    </source>
</evidence>
<sequence length="219" mass="24132">MSDVTPESLLDAYASGIFPMAPDRDSDELNWYFPEERGILPLDGMVVPRKLMRTIRSGKFQVTADRAFGDVMLACAEPAPGREETWISPRICALYGVLHQRNHAHSIEVWDGEKLVGGLYGVALGGVFFGESMFSRQRDVSKIALVHLVAGLRQGGYRLLDTQYTTPHLTTLGGIGIPAADYLVLLNQALTVRAVWPDDFSLHALRDDIASLRPHPGES</sequence>
<dbReference type="PANTHER" id="PTHR30098:SF2">
    <property type="entry name" value="LEUCYL_PHENYLALANYL-TRNA--PROTEIN TRANSFERASE"/>
    <property type="match status" value="1"/>
</dbReference>
<dbReference type="InterPro" id="IPR042203">
    <property type="entry name" value="Leu/Phe-tRNA_Trfase_C"/>
</dbReference>
<reference evidence="5" key="1">
    <citation type="submission" date="2020-04" db="EMBL/GenBank/DDBJ databases">
        <authorList>
            <person name="Sombolestani A."/>
        </authorList>
    </citation>
    <scope>NUCLEOTIDE SEQUENCE</scope>
    <source>
        <strain evidence="5">R71697</strain>
    </source>
</reference>
<comment type="catalytic activity">
    <reaction evidence="4">
        <text>N-terminal L-arginyl-[protein] + L-leucyl-tRNA(Leu) = N-terminal L-leucyl-L-arginyl-[protein] + tRNA(Leu) + H(+)</text>
        <dbReference type="Rhea" id="RHEA:50416"/>
        <dbReference type="Rhea" id="RHEA-COMP:9613"/>
        <dbReference type="Rhea" id="RHEA-COMP:9622"/>
        <dbReference type="Rhea" id="RHEA-COMP:12672"/>
        <dbReference type="Rhea" id="RHEA-COMP:12673"/>
        <dbReference type="ChEBI" id="CHEBI:15378"/>
        <dbReference type="ChEBI" id="CHEBI:64719"/>
        <dbReference type="ChEBI" id="CHEBI:78442"/>
        <dbReference type="ChEBI" id="CHEBI:78494"/>
        <dbReference type="ChEBI" id="CHEBI:133044"/>
        <dbReference type="EC" id="2.3.2.6"/>
    </reaction>
</comment>
<dbReference type="GO" id="GO:0030163">
    <property type="term" value="P:protein catabolic process"/>
    <property type="evidence" value="ECO:0007669"/>
    <property type="project" value="UniProtKB-UniRule"/>
</dbReference>
<name>A0A9Q2FHK4_GLUJA</name>
<comment type="caution">
    <text evidence="5">The sequence shown here is derived from an EMBL/GenBank/DDBJ whole genome shotgun (WGS) entry which is preliminary data.</text>
</comment>
<comment type="catalytic activity">
    <reaction evidence="4">
        <text>N-terminal L-lysyl-[protein] + L-leucyl-tRNA(Leu) = N-terminal L-leucyl-L-lysyl-[protein] + tRNA(Leu) + H(+)</text>
        <dbReference type="Rhea" id="RHEA:12340"/>
        <dbReference type="Rhea" id="RHEA-COMP:9613"/>
        <dbReference type="Rhea" id="RHEA-COMP:9622"/>
        <dbReference type="Rhea" id="RHEA-COMP:12670"/>
        <dbReference type="Rhea" id="RHEA-COMP:12671"/>
        <dbReference type="ChEBI" id="CHEBI:15378"/>
        <dbReference type="ChEBI" id="CHEBI:65249"/>
        <dbReference type="ChEBI" id="CHEBI:78442"/>
        <dbReference type="ChEBI" id="CHEBI:78494"/>
        <dbReference type="ChEBI" id="CHEBI:133043"/>
        <dbReference type="EC" id="2.3.2.6"/>
    </reaction>
</comment>
<proteinExistence type="inferred from homology"/>
<keyword evidence="1 4" id="KW-0963">Cytoplasm</keyword>
<dbReference type="RefSeq" id="WP_061932629.1">
    <property type="nucleotide sequence ID" value="NZ_JABCQN010000001.1"/>
</dbReference>
<evidence type="ECO:0000256" key="2">
    <source>
        <dbReference type="ARBA" id="ARBA00022679"/>
    </source>
</evidence>
<dbReference type="SUPFAM" id="SSF55729">
    <property type="entry name" value="Acyl-CoA N-acyltransferases (Nat)"/>
    <property type="match status" value="1"/>
</dbReference>
<comment type="similarity">
    <text evidence="4">Belongs to the L/F-transferase family.</text>
</comment>
<dbReference type="EC" id="2.3.2.6" evidence="4"/>
<dbReference type="InterPro" id="IPR016181">
    <property type="entry name" value="Acyl_CoA_acyltransferase"/>
</dbReference>
<dbReference type="GO" id="GO:0005737">
    <property type="term" value="C:cytoplasm"/>
    <property type="evidence" value="ECO:0007669"/>
    <property type="project" value="UniProtKB-SubCell"/>
</dbReference>
<dbReference type="InterPro" id="IPR004616">
    <property type="entry name" value="Leu/Phe-tRNA_Trfase"/>
</dbReference>